<dbReference type="OrthoDB" id="5149641at2759"/>
<feature type="domain" description="Polymerase beta nucleotidyltransferase" evidence="1">
    <location>
        <begin position="24"/>
        <end position="85"/>
    </location>
</feature>
<dbReference type="EMBL" id="KV427605">
    <property type="protein sequence ID" value="KZT12667.1"/>
    <property type="molecule type" value="Genomic_DNA"/>
</dbReference>
<evidence type="ECO:0000313" key="3">
    <source>
        <dbReference type="Proteomes" id="UP000076871"/>
    </source>
</evidence>
<reference evidence="2 3" key="1">
    <citation type="journal article" date="2016" name="Mol. Biol. Evol.">
        <title>Comparative Genomics of Early-Diverging Mushroom-Forming Fungi Provides Insights into the Origins of Lignocellulose Decay Capabilities.</title>
        <authorList>
            <person name="Nagy L.G."/>
            <person name="Riley R."/>
            <person name="Tritt A."/>
            <person name="Adam C."/>
            <person name="Daum C."/>
            <person name="Floudas D."/>
            <person name="Sun H."/>
            <person name="Yadav J.S."/>
            <person name="Pangilinan J."/>
            <person name="Larsson K.H."/>
            <person name="Matsuura K."/>
            <person name="Barry K."/>
            <person name="Labutti K."/>
            <person name="Kuo R."/>
            <person name="Ohm R.A."/>
            <person name="Bhattacharya S.S."/>
            <person name="Shirouzu T."/>
            <person name="Yoshinaga Y."/>
            <person name="Martin F.M."/>
            <person name="Grigoriev I.V."/>
            <person name="Hibbett D.S."/>
        </authorList>
    </citation>
    <scope>NUCLEOTIDE SEQUENCE [LARGE SCALE GENOMIC DNA]</scope>
    <source>
        <strain evidence="2 3">93-53</strain>
    </source>
</reference>
<dbReference type="GeneID" id="63820630"/>
<organism evidence="2 3">
    <name type="scientific">Laetiporus sulphureus 93-53</name>
    <dbReference type="NCBI Taxonomy" id="1314785"/>
    <lineage>
        <taxon>Eukaryota</taxon>
        <taxon>Fungi</taxon>
        <taxon>Dikarya</taxon>
        <taxon>Basidiomycota</taxon>
        <taxon>Agaricomycotina</taxon>
        <taxon>Agaricomycetes</taxon>
        <taxon>Polyporales</taxon>
        <taxon>Laetiporus</taxon>
    </lineage>
</organism>
<keyword evidence="3" id="KW-1185">Reference proteome</keyword>
<dbReference type="InterPro" id="IPR041633">
    <property type="entry name" value="Polbeta"/>
</dbReference>
<dbReference type="RefSeq" id="XP_040770177.1">
    <property type="nucleotide sequence ID" value="XM_040903600.1"/>
</dbReference>
<dbReference type="Gene3D" id="3.30.460.10">
    <property type="entry name" value="Beta Polymerase, domain 2"/>
    <property type="match status" value="1"/>
</dbReference>
<gene>
    <name evidence="2" type="ORF">LAESUDRAFT_640432</name>
</gene>
<dbReference type="InParanoid" id="A0A165I6R7"/>
<proteinExistence type="predicted"/>
<evidence type="ECO:0000259" key="1">
    <source>
        <dbReference type="Pfam" id="PF18765"/>
    </source>
</evidence>
<dbReference type="InterPro" id="IPR043519">
    <property type="entry name" value="NT_sf"/>
</dbReference>
<dbReference type="CDD" id="cd05403">
    <property type="entry name" value="NT_KNTase_like"/>
    <property type="match status" value="1"/>
</dbReference>
<evidence type="ECO:0000313" key="2">
    <source>
        <dbReference type="EMBL" id="KZT12667.1"/>
    </source>
</evidence>
<name>A0A165I6R7_9APHY</name>
<protein>
    <recommendedName>
        <fullName evidence="1">Polymerase beta nucleotidyltransferase domain-containing protein</fullName>
    </recommendedName>
</protein>
<dbReference type="Pfam" id="PF18765">
    <property type="entry name" value="Polbeta"/>
    <property type="match status" value="1"/>
</dbReference>
<dbReference type="Proteomes" id="UP000076871">
    <property type="component" value="Unassembled WGS sequence"/>
</dbReference>
<dbReference type="SUPFAM" id="SSF81301">
    <property type="entry name" value="Nucleotidyltransferase"/>
    <property type="match status" value="1"/>
</dbReference>
<sequence>MSIPTFDDMRERMAPVWKDENYKRDILWAGIFGSVARNRAHKESDVDVLIVLKEHEHSGEPIDLRENLAEACARDISLMCIWQGPDWAWGHVRVEALLSSRTIYGNRRDVEHLRLEATSILKYGMKRLDRIAEAVQKIKAQIAKVQTYENFTTPLQEPAREECIQELRKIVELLDIQPLHHPIRTMLVPLAFEYADQIRTLLTQDQPDATIGAAPVWRSIWNHLQSTSMTMWAFDAGCAVGGRAYIRHILASKRLADRFEEGGEVDDSMYSEIVR</sequence>
<accession>A0A165I6R7</accession>
<dbReference type="AlphaFoldDB" id="A0A165I6R7"/>